<accession>A0ABQ7AP19</accession>
<evidence type="ECO:0000313" key="3">
    <source>
        <dbReference type="Proteomes" id="UP000266723"/>
    </source>
</evidence>
<keyword evidence="3" id="KW-1185">Reference proteome</keyword>
<feature type="region of interest" description="Disordered" evidence="1">
    <location>
        <begin position="1"/>
        <end position="52"/>
    </location>
</feature>
<proteinExistence type="predicted"/>
<dbReference type="Proteomes" id="UP000266723">
    <property type="component" value="Unassembled WGS sequence"/>
</dbReference>
<feature type="compositionally biased region" description="Basic and acidic residues" evidence="1">
    <location>
        <begin position="19"/>
        <end position="38"/>
    </location>
</feature>
<sequence length="237" mass="26287">MAEPDDSSTKDTPGWINGEHIDLKPTGETEDELKRSVDELEPAEESMHELKPAEVRVDELDELSELSNTTLKLDKLSDTTLELSELSDTKDGAGLAAGRNGPCSAQGKIHKKCNTSLFLAKFDHPFLQSISNPFLSKNLNRVNKEVLVVGCIDFFKVKSKFNISNTFRFLVRLSPSKLSLFRWTCASYQATIRNPSFVGLVHHIKQQLKSGSIKRLSAPLVSPFNPSILPCGEFISP</sequence>
<gene>
    <name evidence="2" type="ORF">DY000_02058713</name>
</gene>
<organism evidence="2 3">
    <name type="scientific">Brassica cretica</name>
    <name type="common">Mustard</name>
    <dbReference type="NCBI Taxonomy" id="69181"/>
    <lineage>
        <taxon>Eukaryota</taxon>
        <taxon>Viridiplantae</taxon>
        <taxon>Streptophyta</taxon>
        <taxon>Embryophyta</taxon>
        <taxon>Tracheophyta</taxon>
        <taxon>Spermatophyta</taxon>
        <taxon>Magnoliopsida</taxon>
        <taxon>eudicotyledons</taxon>
        <taxon>Gunneridae</taxon>
        <taxon>Pentapetalae</taxon>
        <taxon>rosids</taxon>
        <taxon>malvids</taxon>
        <taxon>Brassicales</taxon>
        <taxon>Brassicaceae</taxon>
        <taxon>Brassiceae</taxon>
        <taxon>Brassica</taxon>
    </lineage>
</organism>
<dbReference type="EMBL" id="QGKV02001556">
    <property type="protein sequence ID" value="KAF3515872.1"/>
    <property type="molecule type" value="Genomic_DNA"/>
</dbReference>
<reference evidence="2 3" key="1">
    <citation type="journal article" date="2020" name="BMC Genomics">
        <title>Intraspecific diversification of the crop wild relative Brassica cretica Lam. using demographic model selection.</title>
        <authorList>
            <person name="Kioukis A."/>
            <person name="Michalopoulou V.A."/>
            <person name="Briers L."/>
            <person name="Pirintsos S."/>
            <person name="Studholme D.J."/>
            <person name="Pavlidis P."/>
            <person name="Sarris P.F."/>
        </authorList>
    </citation>
    <scope>NUCLEOTIDE SEQUENCE [LARGE SCALE GENOMIC DNA]</scope>
    <source>
        <strain evidence="3">cv. PFS-1207/04</strain>
    </source>
</reference>
<evidence type="ECO:0000256" key="1">
    <source>
        <dbReference type="SAM" id="MobiDB-lite"/>
    </source>
</evidence>
<protein>
    <submittedName>
        <fullName evidence="2">Uncharacterized protein</fullName>
    </submittedName>
</protein>
<evidence type="ECO:0000313" key="2">
    <source>
        <dbReference type="EMBL" id="KAF3515872.1"/>
    </source>
</evidence>
<name>A0ABQ7AP19_BRACR</name>
<comment type="caution">
    <text evidence="2">The sequence shown here is derived from an EMBL/GenBank/DDBJ whole genome shotgun (WGS) entry which is preliminary data.</text>
</comment>